<accession>A0ABX0FAJ5</accession>
<evidence type="ECO:0000313" key="4">
    <source>
        <dbReference type="Proteomes" id="UP000800303"/>
    </source>
</evidence>
<evidence type="ECO:0008006" key="5">
    <source>
        <dbReference type="Google" id="ProtNLM"/>
    </source>
</evidence>
<feature type="chain" id="PRO_5046835663" description="Tissue inhibitor of metalloproteinase" evidence="2">
    <location>
        <begin position="22"/>
        <end position="192"/>
    </location>
</feature>
<name>A0ABX0FAJ5_9BACL</name>
<feature type="transmembrane region" description="Helical" evidence="1">
    <location>
        <begin position="165"/>
        <end position="183"/>
    </location>
</feature>
<feature type="signal peptide" evidence="2">
    <location>
        <begin position="1"/>
        <end position="21"/>
    </location>
</feature>
<gene>
    <name evidence="3" type="ORF">GYN08_16910</name>
</gene>
<dbReference type="EMBL" id="JAAFGS010000006">
    <property type="protein sequence ID" value="NGZ76989.1"/>
    <property type="molecule type" value="Genomic_DNA"/>
</dbReference>
<sequence>MRNIGRVALVFVLLVLSGAAAFSPGRAAACSCIIPDNARAAMEKSAAVFAGTVESVKTVRKGSEAYYKAEMKADESWKGVDEANVTVYSDFGSCSFGFETGKRYLIYAYDNQERLDVINCGRSGKLMPDNEMAAADLKELGTGTRYGAAALQGDGGASDTGERNALLWAGGAVVLLGVCFIVWRTKRKGERR</sequence>
<evidence type="ECO:0000313" key="3">
    <source>
        <dbReference type="EMBL" id="NGZ76989.1"/>
    </source>
</evidence>
<evidence type="ECO:0000256" key="2">
    <source>
        <dbReference type="SAM" id="SignalP"/>
    </source>
</evidence>
<proteinExistence type="predicted"/>
<dbReference type="RefSeq" id="WP_166276567.1">
    <property type="nucleotide sequence ID" value="NZ_JAAFGS010000006.1"/>
</dbReference>
<comment type="caution">
    <text evidence="3">The sequence shown here is derived from an EMBL/GenBank/DDBJ whole genome shotgun (WGS) entry which is preliminary data.</text>
</comment>
<keyword evidence="2" id="KW-0732">Signal</keyword>
<protein>
    <recommendedName>
        <fullName evidence="5">Tissue inhibitor of metalloproteinase</fullName>
    </recommendedName>
</protein>
<keyword evidence="1" id="KW-0472">Membrane</keyword>
<keyword evidence="1" id="KW-0812">Transmembrane</keyword>
<keyword evidence="4" id="KW-1185">Reference proteome</keyword>
<organism evidence="3 4">
    <name type="scientific">Saccharibacillus alkalitolerans</name>
    <dbReference type="NCBI Taxonomy" id="2705290"/>
    <lineage>
        <taxon>Bacteria</taxon>
        <taxon>Bacillati</taxon>
        <taxon>Bacillota</taxon>
        <taxon>Bacilli</taxon>
        <taxon>Bacillales</taxon>
        <taxon>Paenibacillaceae</taxon>
        <taxon>Saccharibacillus</taxon>
    </lineage>
</organism>
<dbReference type="InterPro" id="IPR008993">
    <property type="entry name" value="TIMP-like_OB-fold"/>
</dbReference>
<dbReference type="Gene3D" id="2.40.50.120">
    <property type="match status" value="1"/>
</dbReference>
<dbReference type="Proteomes" id="UP000800303">
    <property type="component" value="Unassembled WGS sequence"/>
</dbReference>
<keyword evidence="1" id="KW-1133">Transmembrane helix</keyword>
<dbReference type="SUPFAM" id="SSF50242">
    <property type="entry name" value="TIMP-like"/>
    <property type="match status" value="1"/>
</dbReference>
<reference evidence="3 4" key="1">
    <citation type="submission" date="2020-01" db="EMBL/GenBank/DDBJ databases">
        <title>Polyphasic characterisation and genomic insights into a novel alkali tolerant bacterium VR-M41.</title>
        <authorList>
            <person name="Vemuluri V.R."/>
        </authorList>
    </citation>
    <scope>NUCLEOTIDE SEQUENCE [LARGE SCALE GENOMIC DNA]</scope>
    <source>
        <strain evidence="3 4">VR-M41</strain>
    </source>
</reference>
<evidence type="ECO:0000256" key="1">
    <source>
        <dbReference type="SAM" id="Phobius"/>
    </source>
</evidence>